<reference evidence="12 13" key="1">
    <citation type="journal article" date="2009" name="Stand. Genomic Sci.">
        <title>Complete genome sequence of Desulfotomaculum acetoxidans type strain (5575).</title>
        <authorList>
            <person name="Spring S."/>
            <person name="Lapidus A."/>
            <person name="Schroder M."/>
            <person name="Gleim D."/>
            <person name="Sims D."/>
            <person name="Meincke L."/>
            <person name="Glavina Del Rio T."/>
            <person name="Tice H."/>
            <person name="Copeland A."/>
            <person name="Cheng J.F."/>
            <person name="Lucas S."/>
            <person name="Chen F."/>
            <person name="Nolan M."/>
            <person name="Bruce D."/>
            <person name="Goodwin L."/>
            <person name="Pitluck S."/>
            <person name="Ivanova N."/>
            <person name="Mavromatis K."/>
            <person name="Mikhailova N."/>
            <person name="Pati A."/>
            <person name="Chen A."/>
            <person name="Palaniappan K."/>
            <person name="Land M."/>
            <person name="Hauser L."/>
            <person name="Chang Y.J."/>
            <person name="Jeffries C.D."/>
            <person name="Chain P."/>
            <person name="Saunders E."/>
            <person name="Brettin T."/>
            <person name="Detter J.C."/>
            <person name="Goker M."/>
            <person name="Bristow J."/>
            <person name="Eisen J.A."/>
            <person name="Markowitz V."/>
            <person name="Hugenholtz P."/>
            <person name="Kyrpides N.C."/>
            <person name="Klenk H.P."/>
            <person name="Han C."/>
        </authorList>
    </citation>
    <scope>NUCLEOTIDE SEQUENCE [LARGE SCALE GENOMIC DNA]</scope>
    <source>
        <strain evidence="13">ATCC 49208 / DSM 771 / VKM B-1644</strain>
    </source>
</reference>
<dbReference type="KEGG" id="dae:Dtox_3007"/>
<evidence type="ECO:0000313" key="13">
    <source>
        <dbReference type="Proteomes" id="UP000002217"/>
    </source>
</evidence>
<dbReference type="InterPro" id="IPR005467">
    <property type="entry name" value="His_kinase_dom"/>
</dbReference>
<dbReference type="PROSITE" id="PS50109">
    <property type="entry name" value="HIS_KIN"/>
    <property type="match status" value="1"/>
</dbReference>
<evidence type="ECO:0000256" key="6">
    <source>
        <dbReference type="ARBA" id="ARBA00023012"/>
    </source>
</evidence>
<dbReference type="Gene3D" id="1.10.287.130">
    <property type="match status" value="1"/>
</dbReference>
<keyword evidence="5 12" id="KW-0808">Transferase</keyword>
<dbReference type="InterPro" id="IPR003594">
    <property type="entry name" value="HATPase_dom"/>
</dbReference>
<protein>
    <recommendedName>
        <fullName evidence="3">Stage 0 sporulation protein A homolog</fullName>
        <ecNumber evidence="2">2.7.13.3</ecNumber>
    </recommendedName>
</protein>
<dbReference type="SUPFAM" id="SSF55874">
    <property type="entry name" value="ATPase domain of HSP90 chaperone/DNA topoisomerase II/histidine kinase"/>
    <property type="match status" value="1"/>
</dbReference>
<evidence type="ECO:0000259" key="11">
    <source>
        <dbReference type="PROSITE" id="PS50112"/>
    </source>
</evidence>
<dbReference type="InterPro" id="IPR001789">
    <property type="entry name" value="Sig_transdc_resp-reg_receiver"/>
</dbReference>
<dbReference type="EMBL" id="CP001720">
    <property type="protein sequence ID" value="ACV63760.1"/>
    <property type="molecule type" value="Genomic_DNA"/>
</dbReference>
<feature type="modified residue" description="4-aspartylphosphate" evidence="8">
    <location>
        <position position="56"/>
    </location>
</feature>
<evidence type="ECO:0000259" key="10">
    <source>
        <dbReference type="PROSITE" id="PS50110"/>
    </source>
</evidence>
<comment type="catalytic activity">
    <reaction evidence="1">
        <text>ATP + protein L-histidine = ADP + protein N-phospho-L-histidine.</text>
        <dbReference type="EC" id="2.7.13.3"/>
    </reaction>
</comment>
<dbReference type="SUPFAM" id="SSF52172">
    <property type="entry name" value="CheY-like"/>
    <property type="match status" value="1"/>
</dbReference>
<evidence type="ECO:0000256" key="1">
    <source>
        <dbReference type="ARBA" id="ARBA00000085"/>
    </source>
</evidence>
<dbReference type="CDD" id="cd00082">
    <property type="entry name" value="HisKA"/>
    <property type="match status" value="1"/>
</dbReference>
<organism evidence="12 13">
    <name type="scientific">Desulfofarcimen acetoxidans (strain ATCC 49208 / DSM 771 / KCTC 5769 / VKM B-1644 / 5575)</name>
    <name type="common">Desulfotomaculum acetoxidans</name>
    <dbReference type="NCBI Taxonomy" id="485916"/>
    <lineage>
        <taxon>Bacteria</taxon>
        <taxon>Bacillati</taxon>
        <taxon>Bacillota</taxon>
        <taxon>Clostridia</taxon>
        <taxon>Eubacteriales</taxon>
        <taxon>Peptococcaceae</taxon>
        <taxon>Desulfofarcimen</taxon>
    </lineage>
</organism>
<dbReference type="CDD" id="cd00130">
    <property type="entry name" value="PAS"/>
    <property type="match status" value="1"/>
</dbReference>
<name>C8W3H4_DESAS</name>
<dbReference type="Proteomes" id="UP000002217">
    <property type="component" value="Chromosome"/>
</dbReference>
<comment type="function">
    <text evidence="7">May play the central regulatory role in sporulation. It may be an element of the effector pathway responsible for the activation of sporulation genes in response to nutritional stress. Spo0A may act in concert with spo0H (a sigma factor) to control the expression of some genes that are critical to the sporulation process.</text>
</comment>
<dbReference type="SMART" id="SM00387">
    <property type="entry name" value="HATPase_c"/>
    <property type="match status" value="1"/>
</dbReference>
<feature type="domain" description="PAS" evidence="11">
    <location>
        <begin position="168"/>
        <end position="213"/>
    </location>
</feature>
<dbReference type="PANTHER" id="PTHR43547">
    <property type="entry name" value="TWO-COMPONENT HISTIDINE KINASE"/>
    <property type="match status" value="1"/>
</dbReference>
<dbReference type="STRING" id="485916.Dtox_3007"/>
<feature type="domain" description="Response regulatory" evidence="10">
    <location>
        <begin position="7"/>
        <end position="124"/>
    </location>
</feature>
<evidence type="ECO:0000256" key="5">
    <source>
        <dbReference type="ARBA" id="ARBA00022777"/>
    </source>
</evidence>
<evidence type="ECO:0000256" key="7">
    <source>
        <dbReference type="ARBA" id="ARBA00024867"/>
    </source>
</evidence>
<dbReference type="PANTHER" id="PTHR43547:SF2">
    <property type="entry name" value="HYBRID SIGNAL TRANSDUCTION HISTIDINE KINASE C"/>
    <property type="match status" value="1"/>
</dbReference>
<dbReference type="eggNOG" id="COG3852">
    <property type="taxonomic scope" value="Bacteria"/>
</dbReference>
<keyword evidence="6" id="KW-0902">Two-component regulatory system</keyword>
<dbReference type="InterPro" id="IPR036890">
    <property type="entry name" value="HATPase_C_sf"/>
</dbReference>
<dbReference type="InterPro" id="IPR004358">
    <property type="entry name" value="Sig_transdc_His_kin-like_C"/>
</dbReference>
<dbReference type="RefSeq" id="WP_015758452.1">
    <property type="nucleotide sequence ID" value="NC_013216.1"/>
</dbReference>
<dbReference type="InterPro" id="IPR000014">
    <property type="entry name" value="PAS"/>
</dbReference>
<dbReference type="InterPro" id="IPR013656">
    <property type="entry name" value="PAS_4"/>
</dbReference>
<keyword evidence="4 8" id="KW-0597">Phosphoprotein</keyword>
<dbReference type="SUPFAM" id="SSF55785">
    <property type="entry name" value="PYP-like sensor domain (PAS domain)"/>
    <property type="match status" value="1"/>
</dbReference>
<feature type="domain" description="Histidine kinase" evidence="9">
    <location>
        <begin position="297"/>
        <end position="501"/>
    </location>
</feature>
<dbReference type="HOGENOM" id="CLU_019969_0_0_9"/>
<dbReference type="Pfam" id="PF00512">
    <property type="entry name" value="HisKA"/>
    <property type="match status" value="1"/>
</dbReference>
<dbReference type="eggNOG" id="COG3437">
    <property type="taxonomic scope" value="Bacteria"/>
</dbReference>
<gene>
    <name evidence="12" type="ordered locus">Dtox_3007</name>
</gene>
<dbReference type="EC" id="2.7.13.3" evidence="2"/>
<sequence>MDDQRINILMVDDRPENLLALEAVLISQNYNLVRAYSGEEALKCVLKNDFALILLDVQMPGLDGFETARLIRSRKKSKNVPIVFITAINQANEFVVQGYKLGAMDYIIKPFHPDTLKIKIELYISIYRDRENLEKLVQARTSDLSAANKRLQQEVMERIEVSERLAKSNERIASILESTTDAFFALDGQWRFIYVNSAAERLWGITREKLIGKIMWDEFPEAIGTSLESEYYKAVFRQKAVHFEAFLPVMHRWVEVHAYPYQDGLSVYFHDISERKRAEREIARLDRLDLVGEMAAGIAHEIRNPMTTVRGFLQLLGTKKECVKYQEYYSLMIDELDRANSIISEFLSLARNNTNDFKLQSLNCIINVLMPLITADAIKSDKNIIAQYGDIQDLLLNEQEIRQIVLNLTRNGLEAMPSGKILTIKTYMEGDEVVLSVQDQGKEIAPDILNKMGTPFFTTKNNGTGLGLATCYSIANRHNAAISVETGPAGTTFFIRFKIPNELRPDL</sequence>
<evidence type="ECO:0000256" key="3">
    <source>
        <dbReference type="ARBA" id="ARBA00018672"/>
    </source>
</evidence>
<dbReference type="Pfam" id="PF02518">
    <property type="entry name" value="HATPase_c"/>
    <property type="match status" value="1"/>
</dbReference>
<dbReference type="Pfam" id="PF08448">
    <property type="entry name" value="PAS_4"/>
    <property type="match status" value="1"/>
</dbReference>
<dbReference type="Pfam" id="PF00072">
    <property type="entry name" value="Response_reg"/>
    <property type="match status" value="1"/>
</dbReference>
<dbReference type="Gene3D" id="3.30.450.20">
    <property type="entry name" value="PAS domain"/>
    <property type="match status" value="1"/>
</dbReference>
<dbReference type="Gene3D" id="3.40.50.2300">
    <property type="match status" value="1"/>
</dbReference>
<dbReference type="PRINTS" id="PR00344">
    <property type="entry name" value="BCTRLSENSOR"/>
</dbReference>
<dbReference type="AlphaFoldDB" id="C8W3H4"/>
<evidence type="ECO:0000259" key="9">
    <source>
        <dbReference type="PROSITE" id="PS50109"/>
    </source>
</evidence>
<evidence type="ECO:0000256" key="4">
    <source>
        <dbReference type="ARBA" id="ARBA00022553"/>
    </source>
</evidence>
<evidence type="ECO:0000313" key="12">
    <source>
        <dbReference type="EMBL" id="ACV63760.1"/>
    </source>
</evidence>
<dbReference type="InterPro" id="IPR011006">
    <property type="entry name" value="CheY-like_superfamily"/>
</dbReference>
<dbReference type="GO" id="GO:0000155">
    <property type="term" value="F:phosphorelay sensor kinase activity"/>
    <property type="evidence" value="ECO:0007669"/>
    <property type="project" value="InterPro"/>
</dbReference>
<evidence type="ECO:0000256" key="2">
    <source>
        <dbReference type="ARBA" id="ARBA00012438"/>
    </source>
</evidence>
<evidence type="ECO:0000256" key="8">
    <source>
        <dbReference type="PROSITE-ProRule" id="PRU00169"/>
    </source>
</evidence>
<dbReference type="PROSITE" id="PS50112">
    <property type="entry name" value="PAS"/>
    <property type="match status" value="1"/>
</dbReference>
<dbReference type="SMART" id="SM00448">
    <property type="entry name" value="REC"/>
    <property type="match status" value="1"/>
</dbReference>
<keyword evidence="5 12" id="KW-0418">Kinase</keyword>
<dbReference type="Gene3D" id="3.30.565.10">
    <property type="entry name" value="Histidine kinase-like ATPase, C-terminal domain"/>
    <property type="match status" value="1"/>
</dbReference>
<dbReference type="SMART" id="SM00091">
    <property type="entry name" value="PAS"/>
    <property type="match status" value="1"/>
</dbReference>
<dbReference type="SMART" id="SM00388">
    <property type="entry name" value="HisKA"/>
    <property type="match status" value="1"/>
</dbReference>
<dbReference type="InterPro" id="IPR003661">
    <property type="entry name" value="HisK_dim/P_dom"/>
</dbReference>
<proteinExistence type="predicted"/>
<accession>C8W3H4</accession>
<dbReference type="PROSITE" id="PS50110">
    <property type="entry name" value="RESPONSE_REGULATORY"/>
    <property type="match status" value="1"/>
</dbReference>
<dbReference type="NCBIfam" id="TIGR00229">
    <property type="entry name" value="sensory_box"/>
    <property type="match status" value="1"/>
</dbReference>
<keyword evidence="13" id="KW-1185">Reference proteome</keyword>
<dbReference type="InterPro" id="IPR035965">
    <property type="entry name" value="PAS-like_dom_sf"/>
</dbReference>
<dbReference type="SUPFAM" id="SSF47384">
    <property type="entry name" value="Homodimeric domain of signal transducing histidine kinase"/>
    <property type="match status" value="1"/>
</dbReference>
<dbReference type="InterPro" id="IPR036097">
    <property type="entry name" value="HisK_dim/P_sf"/>
</dbReference>